<evidence type="ECO:0000313" key="2">
    <source>
        <dbReference type="Proteomes" id="UP000823749"/>
    </source>
</evidence>
<proteinExistence type="predicted"/>
<protein>
    <submittedName>
        <fullName evidence="1">Uncharacterized protein</fullName>
    </submittedName>
</protein>
<evidence type="ECO:0000313" key="1">
    <source>
        <dbReference type="EMBL" id="KAG5556280.1"/>
    </source>
</evidence>
<comment type="caution">
    <text evidence="1">The sequence shown here is derived from an EMBL/GenBank/DDBJ whole genome shotgun (WGS) entry which is preliminary data.</text>
</comment>
<sequence length="155" mass="17641">MQLGEEILASPLQFRRKKGTDVEVMIGARVGTRRGSGQGRVVGLGCGSDGAEELPEMIDNFFLKKGRRVIPRMLNLTLLEFLECSICYLTSTTFSTSKKWLFAAGVIFGRLQFRFNKLKELSWFDAMMNQTERDSLASFLHISPHLEKLFIMVRE</sequence>
<name>A0AAV6KV35_9ERIC</name>
<organism evidence="1 2">
    <name type="scientific">Rhododendron griersonianum</name>
    <dbReference type="NCBI Taxonomy" id="479676"/>
    <lineage>
        <taxon>Eukaryota</taxon>
        <taxon>Viridiplantae</taxon>
        <taxon>Streptophyta</taxon>
        <taxon>Embryophyta</taxon>
        <taxon>Tracheophyta</taxon>
        <taxon>Spermatophyta</taxon>
        <taxon>Magnoliopsida</taxon>
        <taxon>eudicotyledons</taxon>
        <taxon>Gunneridae</taxon>
        <taxon>Pentapetalae</taxon>
        <taxon>asterids</taxon>
        <taxon>Ericales</taxon>
        <taxon>Ericaceae</taxon>
        <taxon>Ericoideae</taxon>
        <taxon>Rhodoreae</taxon>
        <taxon>Rhododendron</taxon>
    </lineage>
</organism>
<keyword evidence="2" id="KW-1185">Reference proteome</keyword>
<dbReference type="EMBL" id="JACTNZ010000003">
    <property type="protein sequence ID" value="KAG5556280.1"/>
    <property type="molecule type" value="Genomic_DNA"/>
</dbReference>
<dbReference type="AlphaFoldDB" id="A0AAV6KV35"/>
<gene>
    <name evidence="1" type="ORF">RHGRI_006776</name>
</gene>
<accession>A0AAV6KV35</accession>
<dbReference type="Proteomes" id="UP000823749">
    <property type="component" value="Chromosome 3"/>
</dbReference>
<reference evidence="1" key="1">
    <citation type="submission" date="2020-08" db="EMBL/GenBank/DDBJ databases">
        <title>Plant Genome Project.</title>
        <authorList>
            <person name="Zhang R.-G."/>
        </authorList>
    </citation>
    <scope>NUCLEOTIDE SEQUENCE</scope>
    <source>
        <strain evidence="1">WSP0</strain>
        <tissue evidence="1">Leaf</tissue>
    </source>
</reference>